<dbReference type="EMBL" id="CATQJL010000001">
    <property type="protein sequence ID" value="CAJ0591931.1"/>
    <property type="molecule type" value="Genomic_DNA"/>
</dbReference>
<dbReference type="AlphaFoldDB" id="A0AA36DRA6"/>
<dbReference type="InterPro" id="IPR000626">
    <property type="entry name" value="Ubiquitin-like_dom"/>
</dbReference>
<name>A0AA36DRA6_CYLNA</name>
<comment type="caution">
    <text evidence="2">The sequence shown here is derived from an EMBL/GenBank/DDBJ whole genome shotgun (WGS) entry which is preliminary data.</text>
</comment>
<dbReference type="Gene3D" id="3.10.20.90">
    <property type="entry name" value="Phosphatidylinositol 3-kinase Catalytic Subunit, Chain A, domain 1"/>
    <property type="match status" value="1"/>
</dbReference>
<evidence type="ECO:0000259" key="1">
    <source>
        <dbReference type="PROSITE" id="PS50053"/>
    </source>
</evidence>
<protein>
    <recommendedName>
        <fullName evidence="1">Ubiquitin-like domain-containing protein</fullName>
    </recommendedName>
</protein>
<proteinExistence type="predicted"/>
<dbReference type="Pfam" id="PF00240">
    <property type="entry name" value="ubiquitin"/>
    <property type="match status" value="1"/>
</dbReference>
<gene>
    <name evidence="2" type="ORF">CYNAS_LOCUS3914</name>
</gene>
<evidence type="ECO:0000313" key="2">
    <source>
        <dbReference type="EMBL" id="CAJ0591931.1"/>
    </source>
</evidence>
<dbReference type="PROSITE" id="PS50053">
    <property type="entry name" value="UBIQUITIN_2"/>
    <property type="match status" value="1"/>
</dbReference>
<dbReference type="InterPro" id="IPR029071">
    <property type="entry name" value="Ubiquitin-like_domsf"/>
</dbReference>
<sequence>MLRSRKTARGRGNEELVLAPGAEISKNLGRFAERRTDILGDGVAGAEQTVFGKLGEEAPQPTNNLFGMDLKRLVPHTFAVQSQVTIDELEPEAEWLKKVNGAIDLRIQLPVSAEFNMDGSIIGLQIDVSSQVSDLKQQLQDKLSMPIGKQKLIFDSFFPKDNSLWPSTT</sequence>
<dbReference type="SUPFAM" id="SSF54236">
    <property type="entry name" value="Ubiquitin-like"/>
    <property type="match status" value="1"/>
</dbReference>
<evidence type="ECO:0000313" key="3">
    <source>
        <dbReference type="Proteomes" id="UP001176961"/>
    </source>
</evidence>
<keyword evidence="3" id="KW-1185">Reference proteome</keyword>
<reference evidence="2" key="1">
    <citation type="submission" date="2023-07" db="EMBL/GenBank/DDBJ databases">
        <authorList>
            <consortium name="CYATHOMIX"/>
        </authorList>
    </citation>
    <scope>NUCLEOTIDE SEQUENCE</scope>
    <source>
        <strain evidence="2">N/A</strain>
    </source>
</reference>
<organism evidence="2 3">
    <name type="scientific">Cylicocyclus nassatus</name>
    <name type="common">Nematode worm</name>
    <dbReference type="NCBI Taxonomy" id="53992"/>
    <lineage>
        <taxon>Eukaryota</taxon>
        <taxon>Metazoa</taxon>
        <taxon>Ecdysozoa</taxon>
        <taxon>Nematoda</taxon>
        <taxon>Chromadorea</taxon>
        <taxon>Rhabditida</taxon>
        <taxon>Rhabditina</taxon>
        <taxon>Rhabditomorpha</taxon>
        <taxon>Strongyloidea</taxon>
        <taxon>Strongylidae</taxon>
        <taxon>Cylicocyclus</taxon>
    </lineage>
</organism>
<feature type="domain" description="Ubiquitin-like" evidence="1">
    <location>
        <begin position="105"/>
        <end position="162"/>
    </location>
</feature>
<dbReference type="Proteomes" id="UP001176961">
    <property type="component" value="Unassembled WGS sequence"/>
</dbReference>
<accession>A0AA36DRA6</accession>